<organism evidence="1 2">
    <name type="scientific">Bacteroides xylanisolvens</name>
    <dbReference type="NCBI Taxonomy" id="371601"/>
    <lineage>
        <taxon>Bacteria</taxon>
        <taxon>Pseudomonadati</taxon>
        <taxon>Bacteroidota</taxon>
        <taxon>Bacteroidia</taxon>
        <taxon>Bacteroidales</taxon>
        <taxon>Bacteroidaceae</taxon>
        <taxon>Bacteroides</taxon>
    </lineage>
</organism>
<reference evidence="1 2" key="1">
    <citation type="submission" date="2018-08" db="EMBL/GenBank/DDBJ databases">
        <title>A genome reference for cultivated species of the human gut microbiota.</title>
        <authorList>
            <person name="Zou Y."/>
            <person name="Xue W."/>
            <person name="Luo G."/>
        </authorList>
    </citation>
    <scope>NUCLEOTIDE SEQUENCE [LARGE SCALE GENOMIC DNA]</scope>
    <source>
        <strain evidence="1 2">AF46-11NS</strain>
    </source>
</reference>
<evidence type="ECO:0000313" key="2">
    <source>
        <dbReference type="Proteomes" id="UP000285503"/>
    </source>
</evidence>
<dbReference type="AlphaFoldDB" id="A0A415FNI3"/>
<gene>
    <name evidence="1" type="ORF">DW075_14845</name>
</gene>
<accession>A0A415FNI3</accession>
<name>A0A415FNI3_9BACE</name>
<sequence length="89" mass="10373">MSLFGKYNMNNPTDIPINKLFNECACHIQHKLEIGAVRQLLQFTYQCGWTSLKRLEGLGKTMYNEILNALYNTNFIAFSENKSIIYHPR</sequence>
<dbReference type="EMBL" id="QRNE01000084">
    <property type="protein sequence ID" value="RHK24463.1"/>
    <property type="molecule type" value="Genomic_DNA"/>
</dbReference>
<comment type="caution">
    <text evidence="1">The sequence shown here is derived from an EMBL/GenBank/DDBJ whole genome shotgun (WGS) entry which is preliminary data.</text>
</comment>
<proteinExistence type="predicted"/>
<protein>
    <recommendedName>
        <fullName evidence="3">RNA polymerase alpha subunit C-terminal domain-containing protein</fullName>
    </recommendedName>
</protein>
<dbReference type="Proteomes" id="UP000285503">
    <property type="component" value="Unassembled WGS sequence"/>
</dbReference>
<evidence type="ECO:0000313" key="1">
    <source>
        <dbReference type="EMBL" id="RHK24463.1"/>
    </source>
</evidence>
<evidence type="ECO:0008006" key="3">
    <source>
        <dbReference type="Google" id="ProtNLM"/>
    </source>
</evidence>